<reference evidence="1 2" key="1">
    <citation type="submission" date="2019-03" db="EMBL/GenBank/DDBJ databases">
        <title>Burkholderia cepacia outbreak.</title>
        <authorList>
            <person name="Farzana R."/>
            <person name="Walsh T.R."/>
        </authorList>
    </citation>
    <scope>NUCLEOTIDE SEQUENCE [LARGE SCALE GENOMIC DNA]</scope>
    <source>
        <strain evidence="2">d13</strain>
    </source>
</reference>
<dbReference type="RefSeq" id="WP_134257945.1">
    <property type="nucleotide sequence ID" value="NZ_SNSG01000129.1"/>
</dbReference>
<dbReference type="EMBL" id="SNSQ01000123">
    <property type="protein sequence ID" value="TEU31418.1"/>
    <property type="molecule type" value="Genomic_DNA"/>
</dbReference>
<gene>
    <name evidence="1" type="ORF">E3D37_44970</name>
</gene>
<comment type="caution">
    <text evidence="1">The sequence shown here is derived from an EMBL/GenBank/DDBJ whole genome shotgun (WGS) entry which is preliminary data.</text>
</comment>
<sequence length="121" mass="13650">MKSNRVQQLHASSFESRVMSALGRNSLEAEGLPSDFEGWLSQVEERTKSYAKRTAYAPHWVEGRTPDEAVELVAADEAAEEIARVVCELTDGAYLKLSPKHTQYGARYIKERVLVLVQQRI</sequence>
<organism evidence="1 2">
    <name type="scientific">Burkholderia cepacia</name>
    <name type="common">Pseudomonas cepacia</name>
    <dbReference type="NCBI Taxonomy" id="292"/>
    <lineage>
        <taxon>Bacteria</taxon>
        <taxon>Pseudomonadati</taxon>
        <taxon>Pseudomonadota</taxon>
        <taxon>Betaproteobacteria</taxon>
        <taxon>Burkholderiales</taxon>
        <taxon>Burkholderiaceae</taxon>
        <taxon>Burkholderia</taxon>
        <taxon>Burkholderia cepacia complex</taxon>
    </lineage>
</organism>
<evidence type="ECO:0000313" key="2">
    <source>
        <dbReference type="Proteomes" id="UP000298234"/>
    </source>
</evidence>
<name>A0AAX2RA50_BURCE</name>
<proteinExistence type="predicted"/>
<dbReference type="Proteomes" id="UP000298234">
    <property type="component" value="Unassembled WGS sequence"/>
</dbReference>
<protein>
    <submittedName>
        <fullName evidence="1">Uncharacterized protein</fullName>
    </submittedName>
</protein>
<evidence type="ECO:0000313" key="1">
    <source>
        <dbReference type="EMBL" id="TEU31418.1"/>
    </source>
</evidence>
<dbReference type="AlphaFoldDB" id="A0AAX2RA50"/>
<accession>A0AAX2RA50</accession>